<reference evidence="2" key="1">
    <citation type="submission" date="2014-09" db="EMBL/GenBank/DDBJ databases">
        <authorList>
            <person name="Magalhaes I.L.F."/>
            <person name="Oliveira U."/>
            <person name="Santos F.R."/>
            <person name="Vidigal T.H.D.A."/>
            <person name="Brescovit A.D."/>
            <person name="Santos A.J."/>
        </authorList>
    </citation>
    <scope>NUCLEOTIDE SEQUENCE</scope>
    <source>
        <tissue evidence="2">Shoot tissue taken approximately 20 cm above the soil surface</tissue>
    </source>
</reference>
<dbReference type="EMBL" id="GBRH01259386">
    <property type="protein sequence ID" value="JAD38509.1"/>
    <property type="molecule type" value="Transcribed_RNA"/>
</dbReference>
<feature type="region of interest" description="Disordered" evidence="1">
    <location>
        <begin position="12"/>
        <end position="31"/>
    </location>
</feature>
<organism evidence="2">
    <name type="scientific">Arundo donax</name>
    <name type="common">Giant reed</name>
    <name type="synonym">Donax arundinaceus</name>
    <dbReference type="NCBI Taxonomy" id="35708"/>
    <lineage>
        <taxon>Eukaryota</taxon>
        <taxon>Viridiplantae</taxon>
        <taxon>Streptophyta</taxon>
        <taxon>Embryophyta</taxon>
        <taxon>Tracheophyta</taxon>
        <taxon>Spermatophyta</taxon>
        <taxon>Magnoliopsida</taxon>
        <taxon>Liliopsida</taxon>
        <taxon>Poales</taxon>
        <taxon>Poaceae</taxon>
        <taxon>PACMAD clade</taxon>
        <taxon>Arundinoideae</taxon>
        <taxon>Arundineae</taxon>
        <taxon>Arundo</taxon>
    </lineage>
</organism>
<reference evidence="2" key="2">
    <citation type="journal article" date="2015" name="Data Brief">
        <title>Shoot transcriptome of the giant reed, Arundo donax.</title>
        <authorList>
            <person name="Barrero R.A."/>
            <person name="Guerrero F.D."/>
            <person name="Moolhuijzen P."/>
            <person name="Goolsby J.A."/>
            <person name="Tidwell J."/>
            <person name="Bellgard S.E."/>
            <person name="Bellgard M.I."/>
        </authorList>
    </citation>
    <scope>NUCLEOTIDE SEQUENCE</scope>
    <source>
        <tissue evidence="2">Shoot tissue taken approximately 20 cm above the soil surface</tissue>
    </source>
</reference>
<evidence type="ECO:0000256" key="1">
    <source>
        <dbReference type="SAM" id="MobiDB-lite"/>
    </source>
</evidence>
<sequence length="31" mass="3142">MISVLGLKAQGGSLSASAPAPYPYMTGSRVM</sequence>
<name>A0A0A8ZGK1_ARUDO</name>
<evidence type="ECO:0000313" key="2">
    <source>
        <dbReference type="EMBL" id="JAD38509.1"/>
    </source>
</evidence>
<accession>A0A0A8ZGK1</accession>
<proteinExistence type="predicted"/>
<protein>
    <submittedName>
        <fullName evidence="2">Uncharacterized protein</fullName>
    </submittedName>
</protein>
<dbReference type="AlphaFoldDB" id="A0A0A8ZGK1"/>